<keyword evidence="8 11" id="KW-0472">Membrane</keyword>
<evidence type="ECO:0000313" key="14">
    <source>
        <dbReference type="Proteomes" id="UP000262825"/>
    </source>
</evidence>
<dbReference type="PANTHER" id="PTHR12825:SF0">
    <property type="entry name" value="VESICLE TRANSPORT PROTEIN SEC20"/>
    <property type="match status" value="1"/>
</dbReference>
<evidence type="ECO:0000256" key="4">
    <source>
        <dbReference type="ARBA" id="ARBA00022824"/>
    </source>
</evidence>
<dbReference type="VEuPathDB" id="FungiDB:SCODWIG_02274"/>
<evidence type="ECO:0000256" key="10">
    <source>
        <dbReference type="SAM" id="Coils"/>
    </source>
</evidence>
<evidence type="ECO:0000256" key="7">
    <source>
        <dbReference type="ARBA" id="ARBA00023054"/>
    </source>
</evidence>
<feature type="transmembrane region" description="Helical" evidence="11">
    <location>
        <begin position="269"/>
        <end position="288"/>
    </location>
</feature>
<dbReference type="AlphaFoldDB" id="A0A376B765"/>
<keyword evidence="2" id="KW-0813">Transport</keyword>
<gene>
    <name evidence="13" type="ORF">SCODWIG_02274</name>
</gene>
<evidence type="ECO:0000256" key="2">
    <source>
        <dbReference type="ARBA" id="ARBA00022448"/>
    </source>
</evidence>
<keyword evidence="4" id="KW-0256">Endoplasmic reticulum</keyword>
<evidence type="ECO:0000256" key="1">
    <source>
        <dbReference type="ARBA" id="ARBA00004163"/>
    </source>
</evidence>
<feature type="coiled-coil region" evidence="10">
    <location>
        <begin position="132"/>
        <end position="159"/>
    </location>
</feature>
<comment type="similarity">
    <text evidence="9">Belongs to the SEC20 family.</text>
</comment>
<keyword evidence="3 11" id="KW-0812">Transmembrane</keyword>
<keyword evidence="5" id="KW-0931">ER-Golgi transport</keyword>
<dbReference type="GO" id="GO:0006890">
    <property type="term" value="P:retrograde vesicle-mediated transport, Golgi to endoplasmic reticulum"/>
    <property type="evidence" value="ECO:0007669"/>
    <property type="project" value="InterPro"/>
</dbReference>
<accession>A0A376B765</accession>
<evidence type="ECO:0000256" key="11">
    <source>
        <dbReference type="SAM" id="Phobius"/>
    </source>
</evidence>
<dbReference type="GO" id="GO:0005789">
    <property type="term" value="C:endoplasmic reticulum membrane"/>
    <property type="evidence" value="ECO:0007669"/>
    <property type="project" value="UniProtKB-SubCell"/>
</dbReference>
<name>A0A376B765_9ASCO</name>
<dbReference type="InterPro" id="IPR005606">
    <property type="entry name" value="Sec20"/>
</dbReference>
<keyword evidence="7 10" id="KW-0175">Coiled coil</keyword>
<dbReference type="PANTHER" id="PTHR12825">
    <property type="entry name" value="BNIP1-RELATED"/>
    <property type="match status" value="1"/>
</dbReference>
<sequence>MDTLAYENKLDKLKELLYSIEHLCSTNNQELSDRFSDIFIEYYRILEQLIFRVNNLNSKTFKIHVPNDLYSNNIKIDILDNMLLQPSINNKLAKIVDYFDFIHNFHLKYIDLQLAKSGEYRKGNDTEKIMISKKIEIKLEEYENQLTETDDENNNEETSVNFNTTKDKISKINKQITQSLVRSNQILKASVLQTELNLEELGSQTTLLTELSDKFEMVNTVLNKSSKLIRIIERSGSQEKKRIYYSLGFLVLCISWVVWKRIIRGPLKLVLWIWFRFFKTILYSFGAVKTIKNKHFDGNNTLKYNHSGAGEITTSVMNTIITSTMVENITNKTDVNDIINSITLDEL</sequence>
<evidence type="ECO:0000256" key="3">
    <source>
        <dbReference type="ARBA" id="ARBA00022692"/>
    </source>
</evidence>
<dbReference type="Proteomes" id="UP000262825">
    <property type="component" value="Unassembled WGS sequence"/>
</dbReference>
<evidence type="ECO:0000313" key="13">
    <source>
        <dbReference type="EMBL" id="SSD60513.1"/>
    </source>
</evidence>
<evidence type="ECO:0000256" key="9">
    <source>
        <dbReference type="ARBA" id="ARBA00037934"/>
    </source>
</evidence>
<organism evidence="13 14">
    <name type="scientific">Saccharomycodes ludwigii</name>
    <dbReference type="NCBI Taxonomy" id="36035"/>
    <lineage>
        <taxon>Eukaryota</taxon>
        <taxon>Fungi</taxon>
        <taxon>Dikarya</taxon>
        <taxon>Ascomycota</taxon>
        <taxon>Saccharomycotina</taxon>
        <taxon>Saccharomycetes</taxon>
        <taxon>Saccharomycodales</taxon>
        <taxon>Saccharomycodaceae</taxon>
        <taxon>Saccharomycodes</taxon>
    </lineage>
</organism>
<dbReference type="GO" id="GO:0031201">
    <property type="term" value="C:SNARE complex"/>
    <property type="evidence" value="ECO:0007669"/>
    <property type="project" value="TreeGrafter"/>
</dbReference>
<dbReference type="Pfam" id="PF03908">
    <property type="entry name" value="Sec20"/>
    <property type="match status" value="1"/>
</dbReference>
<comment type="subcellular location">
    <subcellularLocation>
        <location evidence="1">Endoplasmic reticulum membrane</location>
        <topology evidence="1">Single-pass type IV membrane protein</topology>
    </subcellularLocation>
</comment>
<keyword evidence="6 11" id="KW-1133">Transmembrane helix</keyword>
<reference evidence="14" key="1">
    <citation type="submission" date="2018-06" db="EMBL/GenBank/DDBJ databases">
        <authorList>
            <person name="Guldener U."/>
        </authorList>
    </citation>
    <scope>NUCLEOTIDE SEQUENCE [LARGE SCALE GENOMIC DNA]</scope>
    <source>
        <strain evidence="14">UTAD17</strain>
    </source>
</reference>
<keyword evidence="14" id="KW-1185">Reference proteome</keyword>
<protein>
    <recommendedName>
        <fullName evidence="12">Sec20 C-terminal domain-containing protein</fullName>
    </recommendedName>
</protein>
<dbReference type="InterPro" id="IPR056173">
    <property type="entry name" value="Sec20_C"/>
</dbReference>
<evidence type="ECO:0000256" key="8">
    <source>
        <dbReference type="ARBA" id="ARBA00023136"/>
    </source>
</evidence>
<evidence type="ECO:0000259" key="12">
    <source>
        <dbReference type="Pfam" id="PF03908"/>
    </source>
</evidence>
<dbReference type="EMBL" id="UFAJ01000376">
    <property type="protein sequence ID" value="SSD60513.1"/>
    <property type="molecule type" value="Genomic_DNA"/>
</dbReference>
<feature type="domain" description="Sec20 C-terminal" evidence="12">
    <location>
        <begin position="173"/>
        <end position="262"/>
    </location>
</feature>
<evidence type="ECO:0000256" key="5">
    <source>
        <dbReference type="ARBA" id="ARBA00022892"/>
    </source>
</evidence>
<proteinExistence type="inferred from homology"/>
<evidence type="ECO:0000256" key="6">
    <source>
        <dbReference type="ARBA" id="ARBA00022989"/>
    </source>
</evidence>
<dbReference type="GO" id="GO:0005484">
    <property type="term" value="F:SNAP receptor activity"/>
    <property type="evidence" value="ECO:0007669"/>
    <property type="project" value="InterPro"/>
</dbReference>
<feature type="transmembrane region" description="Helical" evidence="11">
    <location>
        <begin position="243"/>
        <end position="263"/>
    </location>
</feature>